<protein>
    <recommendedName>
        <fullName evidence="3">DUF2087 domain-containing protein</fullName>
    </recommendedName>
</protein>
<dbReference type="EMBL" id="AOMB01000043">
    <property type="protein sequence ID" value="EMA35717.1"/>
    <property type="molecule type" value="Genomic_DNA"/>
</dbReference>
<dbReference type="AlphaFoldDB" id="M0LQ69"/>
<accession>M0LQ69</accession>
<gene>
    <name evidence="1" type="ORF">C447_16204</name>
</gene>
<dbReference type="Proteomes" id="UP000011566">
    <property type="component" value="Unassembled WGS sequence"/>
</dbReference>
<dbReference type="PATRIC" id="fig|1132509.6.peg.3769"/>
<organism evidence="1 2">
    <name type="scientific">Halococcus hamelinensis 100A6</name>
    <dbReference type="NCBI Taxonomy" id="1132509"/>
    <lineage>
        <taxon>Archaea</taxon>
        <taxon>Methanobacteriati</taxon>
        <taxon>Methanobacteriota</taxon>
        <taxon>Stenosarchaea group</taxon>
        <taxon>Halobacteria</taxon>
        <taxon>Halobacteriales</taxon>
        <taxon>Halococcaceae</taxon>
        <taxon>Halococcus</taxon>
    </lineage>
</organism>
<comment type="caution">
    <text evidence="1">The sequence shown here is derived from an EMBL/GenBank/DDBJ whole genome shotgun (WGS) entry which is preliminary data.</text>
</comment>
<dbReference type="OrthoDB" id="210454at2157"/>
<proteinExistence type="predicted"/>
<reference evidence="1 2" key="1">
    <citation type="journal article" date="2014" name="PLoS Genet.">
        <title>Phylogenetically driven sequencing of extremely halophilic archaea reveals strategies for static and dynamic osmo-response.</title>
        <authorList>
            <person name="Becker E.A."/>
            <person name="Seitzer P.M."/>
            <person name="Tritt A."/>
            <person name="Larsen D."/>
            <person name="Krusor M."/>
            <person name="Yao A.I."/>
            <person name="Wu D."/>
            <person name="Madern D."/>
            <person name="Eisen J.A."/>
            <person name="Darling A.E."/>
            <person name="Facciotti M.T."/>
        </authorList>
    </citation>
    <scope>NUCLEOTIDE SEQUENCE [LARGE SCALE GENOMIC DNA]</scope>
    <source>
        <strain evidence="1 2">100A6</strain>
    </source>
</reference>
<evidence type="ECO:0000313" key="1">
    <source>
        <dbReference type="EMBL" id="EMA35717.1"/>
    </source>
</evidence>
<dbReference type="RefSeq" id="WP_007695765.1">
    <property type="nucleotide sequence ID" value="NZ_AOMB01000043.1"/>
</dbReference>
<name>M0LQ69_9EURY</name>
<evidence type="ECO:0008006" key="3">
    <source>
        <dbReference type="Google" id="ProtNLM"/>
    </source>
</evidence>
<keyword evidence="2" id="KW-1185">Reference proteome</keyword>
<evidence type="ECO:0000313" key="2">
    <source>
        <dbReference type="Proteomes" id="UP000011566"/>
    </source>
</evidence>
<sequence>MPVSGQDWEEDGMKRNSIVGKISRFLENDHPKAHSISDIMVEFKEKNSDFPDREYIAVRVELLLNSGDIEARYLEDEDRFYYRSAED</sequence>